<dbReference type="Proteomes" id="UP000078387">
    <property type="component" value="Unassembled WGS sequence"/>
</dbReference>
<evidence type="ECO:0000313" key="2">
    <source>
        <dbReference type="EMBL" id="GAT93614.1"/>
    </source>
</evidence>
<proteinExistence type="predicted"/>
<dbReference type="SUPFAM" id="SSF47954">
    <property type="entry name" value="Cyclin-like"/>
    <property type="match status" value="1"/>
</dbReference>
<dbReference type="EMBL" id="BDEQ01000001">
    <property type="protein sequence ID" value="GAT93614.1"/>
    <property type="molecule type" value="Genomic_DNA"/>
</dbReference>
<dbReference type="PANTHER" id="PTHR10177">
    <property type="entry name" value="CYCLINS"/>
    <property type="match status" value="1"/>
</dbReference>
<protein>
    <submittedName>
        <fullName evidence="2">Cyclin domain containing protein</fullName>
    </submittedName>
</protein>
<dbReference type="SMR" id="A0A5K1VJU8"/>
<organism evidence="2 3">
    <name type="scientific">Entamoeba histolytica</name>
    <dbReference type="NCBI Taxonomy" id="5759"/>
    <lineage>
        <taxon>Eukaryota</taxon>
        <taxon>Amoebozoa</taxon>
        <taxon>Evosea</taxon>
        <taxon>Archamoebae</taxon>
        <taxon>Mastigamoebida</taxon>
        <taxon>Entamoebidae</taxon>
        <taxon>Entamoeba</taxon>
    </lineage>
</organism>
<dbReference type="Pfam" id="PF00134">
    <property type="entry name" value="Cyclin_N"/>
    <property type="match status" value="1"/>
</dbReference>
<dbReference type="AlphaFoldDB" id="A0A5K1VJU8"/>
<dbReference type="VEuPathDB" id="AmoebaDB:KM1_122980"/>
<gene>
    <name evidence="2" type="ORF">CL6EHI_087830</name>
</gene>
<dbReference type="InterPro" id="IPR036915">
    <property type="entry name" value="Cyclin-like_sf"/>
</dbReference>
<feature type="domain" description="Cyclin N-terminal" evidence="1">
    <location>
        <begin position="154"/>
        <end position="273"/>
    </location>
</feature>
<sequence>MTFNNNQSNIANTLHFKIKDFNKLKNNHLLTLMNISTKPFMNENEQPLQQPNQLIEKLRGSIESVPEGIDRNVSVKVDENSHYVVTLPNEINPYKICRRCQEYISSEMSSFKSDLTNLVDCGLSQYCQGNGLNEDKEIFSNDGCDFSIDKEKFLYLVTNSEREFMSNFYAEKGRTVNGSMRAKVIQMLMEENSHETNFIIDQAVAIFDHFLAVTPNFAVESLQLLGYVAYDIASKMDRFNSQILYMCNSRLMWSEQEVYDFELTVLDTLYFKTTYVTIYSFFTQLLNLFDIILPPSFNSTIIFPYVYATLLSSEFLNTSVPILGTSLLLYCINQQGAFNFRDNESYEYILPNIKKICDFYNISFNKLEKITDTISSFTQFLLKHGQLPNFQYIQQVFL</sequence>
<evidence type="ECO:0000313" key="3">
    <source>
        <dbReference type="Proteomes" id="UP000078387"/>
    </source>
</evidence>
<dbReference type="VEuPathDB" id="AmoebaDB:EHI7A_062500"/>
<accession>A0A5K1VJU8</accession>
<comment type="caution">
    <text evidence="2">The sequence shown here is derived from an EMBL/GenBank/DDBJ whole genome shotgun (WGS) entry which is preliminary data.</text>
</comment>
<dbReference type="InterPro" id="IPR006671">
    <property type="entry name" value="Cyclin_N"/>
</dbReference>
<evidence type="ECO:0000259" key="1">
    <source>
        <dbReference type="Pfam" id="PF00134"/>
    </source>
</evidence>
<name>A0A5K1VJU8_ENTHI</name>
<dbReference type="Gene3D" id="1.10.472.10">
    <property type="entry name" value="Cyclin-like"/>
    <property type="match status" value="2"/>
</dbReference>
<dbReference type="InterPro" id="IPR039361">
    <property type="entry name" value="Cyclin"/>
</dbReference>
<dbReference type="VEuPathDB" id="AmoebaDB:EHI_087830"/>
<dbReference type="VEuPathDB" id="AmoebaDB:EHI8A_065520"/>
<dbReference type="VEuPathDB" id="AmoebaDB:EHI5A_101170"/>
<reference evidence="2 3" key="1">
    <citation type="submission" date="2016-05" db="EMBL/GenBank/DDBJ databases">
        <title>First whole genome sequencing of Entamoeba histolytica HM1:IMSS-clone-6.</title>
        <authorList>
            <person name="Mukherjee Avik.K."/>
            <person name="Izumyama S."/>
            <person name="Nakada-Tsukui K."/>
            <person name="Nozaki T."/>
        </authorList>
    </citation>
    <scope>NUCLEOTIDE SEQUENCE [LARGE SCALE GENOMIC DNA]</scope>
    <source>
        <strain evidence="2 3">HM1:IMSS clone 6</strain>
    </source>
</reference>
<dbReference type="OMA" id="DMYSEDI"/>